<reference evidence="1 2" key="1">
    <citation type="submission" date="2018-06" db="EMBL/GenBank/DDBJ databases">
        <authorList>
            <consortium name="Pathogen Informatics"/>
            <person name="Doyle S."/>
        </authorList>
    </citation>
    <scope>NUCLEOTIDE SEQUENCE [LARGE SCALE GENOMIC DNA]</scope>
    <source>
        <strain evidence="1 2">NCTC7915</strain>
    </source>
</reference>
<gene>
    <name evidence="1" type="ORF">NCTC7915_02446</name>
</gene>
<protein>
    <submittedName>
        <fullName evidence="1">Uncharacterized protein</fullName>
    </submittedName>
</protein>
<evidence type="ECO:0000313" key="1">
    <source>
        <dbReference type="EMBL" id="STD15919.1"/>
    </source>
</evidence>
<name>A0AA46H1L1_9MICO</name>
<evidence type="ECO:0000313" key="2">
    <source>
        <dbReference type="Proteomes" id="UP000254118"/>
    </source>
</evidence>
<dbReference type="EMBL" id="UFYA01000001">
    <property type="protein sequence ID" value="STD15919.1"/>
    <property type="molecule type" value="Genomic_DNA"/>
</dbReference>
<organism evidence="1 2">
    <name type="scientific">Dermatophilus congolensis</name>
    <dbReference type="NCBI Taxonomy" id="1863"/>
    <lineage>
        <taxon>Bacteria</taxon>
        <taxon>Bacillati</taxon>
        <taxon>Actinomycetota</taxon>
        <taxon>Actinomycetes</taxon>
        <taxon>Micrococcales</taxon>
        <taxon>Dermatophilaceae</taxon>
        <taxon>Dermatophilus</taxon>
    </lineage>
</organism>
<accession>A0AA46H1L1</accession>
<proteinExistence type="predicted"/>
<comment type="caution">
    <text evidence="1">The sequence shown here is derived from an EMBL/GenBank/DDBJ whole genome shotgun (WGS) entry which is preliminary data.</text>
</comment>
<sequence length="56" mass="5899">MCCIGRVLRALLSDSDFGICLVISKTSGSCVQSENVYVVLSVGVGNCVAARFDGWV</sequence>
<dbReference type="AlphaFoldDB" id="A0AA46H1L1"/>
<dbReference type="Proteomes" id="UP000254118">
    <property type="component" value="Unassembled WGS sequence"/>
</dbReference>